<reference evidence="1 2" key="1">
    <citation type="submission" date="2023-02" db="EMBL/GenBank/DDBJ databases">
        <title>LHISI_Scaffold_Assembly.</title>
        <authorList>
            <person name="Stuart O.P."/>
            <person name="Cleave R."/>
            <person name="Magrath M.J.L."/>
            <person name="Mikheyev A.S."/>
        </authorList>
    </citation>
    <scope>NUCLEOTIDE SEQUENCE [LARGE SCALE GENOMIC DNA]</scope>
    <source>
        <strain evidence="1">Daus_M_001</strain>
        <tissue evidence="1">Leg muscle</tissue>
    </source>
</reference>
<gene>
    <name evidence="1" type="ORF">PR048_007163</name>
</gene>
<comment type="caution">
    <text evidence="1">The sequence shown here is derived from an EMBL/GenBank/DDBJ whole genome shotgun (WGS) entry which is preliminary data.</text>
</comment>
<feature type="non-terminal residue" evidence="1">
    <location>
        <position position="118"/>
    </location>
</feature>
<proteinExistence type="predicted"/>
<keyword evidence="2" id="KW-1185">Reference proteome</keyword>
<organism evidence="1 2">
    <name type="scientific">Dryococelus australis</name>
    <dbReference type="NCBI Taxonomy" id="614101"/>
    <lineage>
        <taxon>Eukaryota</taxon>
        <taxon>Metazoa</taxon>
        <taxon>Ecdysozoa</taxon>
        <taxon>Arthropoda</taxon>
        <taxon>Hexapoda</taxon>
        <taxon>Insecta</taxon>
        <taxon>Pterygota</taxon>
        <taxon>Neoptera</taxon>
        <taxon>Polyneoptera</taxon>
        <taxon>Phasmatodea</taxon>
        <taxon>Verophasmatodea</taxon>
        <taxon>Anareolatae</taxon>
        <taxon>Phasmatidae</taxon>
        <taxon>Eurycanthinae</taxon>
        <taxon>Dryococelus</taxon>
    </lineage>
</organism>
<accession>A0ABQ9ICX7</accession>
<dbReference type="EMBL" id="JARBHB010000002">
    <property type="protein sequence ID" value="KAJ8894509.1"/>
    <property type="molecule type" value="Genomic_DNA"/>
</dbReference>
<name>A0ABQ9ICX7_9NEOP</name>
<evidence type="ECO:0000313" key="2">
    <source>
        <dbReference type="Proteomes" id="UP001159363"/>
    </source>
</evidence>
<sequence length="118" mass="13287">MVNIPSPQKSYVRCDGPKPFAFVADEGFGLSKYILRPYAMQRIFHRPLNVDLTLAEYAVNVCCVRDKDGIRIEDNLTVEGLLDMEPAARPTSILASNVRDTFANYFVSSEGAVPWRME</sequence>
<dbReference type="Proteomes" id="UP001159363">
    <property type="component" value="Chromosome 2"/>
</dbReference>
<protein>
    <recommendedName>
        <fullName evidence="3">DDE Tnp4 domain-containing protein</fullName>
    </recommendedName>
</protein>
<evidence type="ECO:0008006" key="3">
    <source>
        <dbReference type="Google" id="ProtNLM"/>
    </source>
</evidence>
<evidence type="ECO:0000313" key="1">
    <source>
        <dbReference type="EMBL" id="KAJ8894509.1"/>
    </source>
</evidence>